<dbReference type="Pfam" id="PF00098">
    <property type="entry name" value="zf-CCHC"/>
    <property type="match status" value="1"/>
</dbReference>
<keyword evidence="3" id="KW-0472">Membrane</keyword>
<proteinExistence type="predicted"/>
<dbReference type="InterPro" id="IPR036875">
    <property type="entry name" value="Znf_CCHC_sf"/>
</dbReference>
<dbReference type="GO" id="GO:0003676">
    <property type="term" value="F:nucleic acid binding"/>
    <property type="evidence" value="ECO:0007669"/>
    <property type="project" value="InterPro"/>
</dbReference>
<dbReference type="Gene3D" id="4.10.60.10">
    <property type="entry name" value="Zinc finger, CCHC-type"/>
    <property type="match status" value="1"/>
</dbReference>
<feature type="compositionally biased region" description="Polar residues" evidence="2">
    <location>
        <begin position="363"/>
        <end position="377"/>
    </location>
</feature>
<dbReference type="InterPro" id="IPR001878">
    <property type="entry name" value="Znf_CCHC"/>
</dbReference>
<feature type="domain" description="CCHC-type" evidence="4">
    <location>
        <begin position="431"/>
        <end position="446"/>
    </location>
</feature>
<evidence type="ECO:0000313" key="6">
    <source>
        <dbReference type="Proteomes" id="UP001187192"/>
    </source>
</evidence>
<gene>
    <name evidence="5" type="ORF">TIFTF001_047266</name>
</gene>
<accession>A0AA88CXL9</accession>
<protein>
    <recommendedName>
        <fullName evidence="4">CCHC-type domain-containing protein</fullName>
    </recommendedName>
</protein>
<dbReference type="InterPro" id="IPR005162">
    <property type="entry name" value="Retrotrans_gag_dom"/>
</dbReference>
<evidence type="ECO:0000256" key="3">
    <source>
        <dbReference type="SAM" id="Phobius"/>
    </source>
</evidence>
<dbReference type="GO" id="GO:0008270">
    <property type="term" value="F:zinc ion binding"/>
    <property type="evidence" value="ECO:0007669"/>
    <property type="project" value="UniProtKB-KW"/>
</dbReference>
<feature type="transmembrane region" description="Helical" evidence="3">
    <location>
        <begin position="78"/>
        <end position="95"/>
    </location>
</feature>
<sequence>MNQGPRINEVPPRAQPVLPPDLAFHIVSGVAVRLLTYSIDQPAELVGGKSKLAAFLALSPVTNLLKNPATTMLQKPGFLAWLFLLGEFLATGLLGQQGYFQYWIHLFTVLFYRTAVLQVPPIVPPVPEVQPEAPQNLNVPMAPVGGQANLQPVREDLLYERFRRMKAPEFEGPTDPIAADNWLIDIQVILDFMRLTEQEKVLCASFALKKDARHWWMTVQMRRDVTAMSWQDFVTEFRAMYYNREILAVQQDEFTNFRQGSMTVMEAIQKFEQLARLCPDLVPSETEKVRRMMKMLRTDIAKQVSAGSSPPTLVSDCISRAIRAEYWINQDKEARAQFFKAKKEEKAAAKPTQPRQDTESYPKGQSSNPTQGSNQAGRNKRKGNFSGQNQQGNSPPKKNNRGNENTNVSYPACATCGKKHPGVCRMGTNACYLCGKEGHYARNCPQNNQNQNQSPQYPNRNASSQLHAVQARLEGPSIAQGRLEAPEPQARIYAYTDGNAEAGTSNVVTR</sequence>
<feature type="compositionally biased region" description="Polar residues" evidence="2">
    <location>
        <begin position="385"/>
        <end position="405"/>
    </location>
</feature>
<dbReference type="Pfam" id="PF03732">
    <property type="entry name" value="Retrotrans_gag"/>
    <property type="match status" value="1"/>
</dbReference>
<evidence type="ECO:0000256" key="1">
    <source>
        <dbReference type="PROSITE-ProRule" id="PRU00047"/>
    </source>
</evidence>
<keyword evidence="6" id="KW-1185">Reference proteome</keyword>
<comment type="caution">
    <text evidence="5">The sequence shown here is derived from an EMBL/GenBank/DDBJ whole genome shotgun (WGS) entry which is preliminary data.</text>
</comment>
<evidence type="ECO:0000259" key="4">
    <source>
        <dbReference type="PROSITE" id="PS50158"/>
    </source>
</evidence>
<keyword evidence="3" id="KW-0812">Transmembrane</keyword>
<reference evidence="5" key="1">
    <citation type="submission" date="2023-07" db="EMBL/GenBank/DDBJ databases">
        <title>draft genome sequence of fig (Ficus carica).</title>
        <authorList>
            <person name="Takahashi T."/>
            <person name="Nishimura K."/>
        </authorList>
    </citation>
    <scope>NUCLEOTIDE SEQUENCE</scope>
</reference>
<evidence type="ECO:0000256" key="2">
    <source>
        <dbReference type="SAM" id="MobiDB-lite"/>
    </source>
</evidence>
<dbReference type="SMART" id="SM00343">
    <property type="entry name" value="ZnF_C2HC"/>
    <property type="match status" value="1"/>
</dbReference>
<keyword evidence="1" id="KW-0863">Zinc-finger</keyword>
<keyword evidence="1" id="KW-0479">Metal-binding</keyword>
<organism evidence="5 6">
    <name type="scientific">Ficus carica</name>
    <name type="common">Common fig</name>
    <dbReference type="NCBI Taxonomy" id="3494"/>
    <lineage>
        <taxon>Eukaryota</taxon>
        <taxon>Viridiplantae</taxon>
        <taxon>Streptophyta</taxon>
        <taxon>Embryophyta</taxon>
        <taxon>Tracheophyta</taxon>
        <taxon>Spermatophyta</taxon>
        <taxon>Magnoliopsida</taxon>
        <taxon>eudicotyledons</taxon>
        <taxon>Gunneridae</taxon>
        <taxon>Pentapetalae</taxon>
        <taxon>rosids</taxon>
        <taxon>fabids</taxon>
        <taxon>Rosales</taxon>
        <taxon>Moraceae</taxon>
        <taxon>Ficeae</taxon>
        <taxon>Ficus</taxon>
    </lineage>
</organism>
<feature type="region of interest" description="Disordered" evidence="2">
    <location>
        <begin position="342"/>
        <end position="405"/>
    </location>
</feature>
<dbReference type="AlphaFoldDB" id="A0AA88CXL9"/>
<dbReference type="PANTHER" id="PTHR34482">
    <property type="entry name" value="DNA DAMAGE-INDUCIBLE PROTEIN 1-LIKE"/>
    <property type="match status" value="1"/>
</dbReference>
<keyword evidence="1" id="KW-0862">Zinc</keyword>
<dbReference type="EMBL" id="BTGU01005266">
    <property type="protein sequence ID" value="GMN21339.1"/>
    <property type="molecule type" value="Genomic_DNA"/>
</dbReference>
<name>A0AA88CXL9_FICCA</name>
<dbReference type="PROSITE" id="PS50158">
    <property type="entry name" value="ZF_CCHC"/>
    <property type="match status" value="1"/>
</dbReference>
<evidence type="ECO:0000313" key="5">
    <source>
        <dbReference type="EMBL" id="GMN21339.1"/>
    </source>
</evidence>
<dbReference type="Proteomes" id="UP001187192">
    <property type="component" value="Unassembled WGS sequence"/>
</dbReference>
<keyword evidence="3" id="KW-1133">Transmembrane helix</keyword>
<dbReference type="SUPFAM" id="SSF57756">
    <property type="entry name" value="Retrovirus zinc finger-like domains"/>
    <property type="match status" value="1"/>
</dbReference>